<dbReference type="InterPro" id="IPR010721">
    <property type="entry name" value="UstE-like"/>
</dbReference>
<evidence type="ECO:0000313" key="4">
    <source>
        <dbReference type="Proteomes" id="UP001583186"/>
    </source>
</evidence>
<name>A0ABR3Z968_9PEZI</name>
<accession>A0ABR3Z968</accession>
<keyword evidence="4" id="KW-1185">Reference proteome</keyword>
<sequence length="388" mass="43209">MAIHVLDRYYLGLTAIITVGYQLIFFAIAFTFKFDKVTDFAGGTNFIILAIVSLILGSRDPPFNTVTNIPPTRQLVVTIFLSVWAARLAGFLLFRILRSGHDSRFDDKRDKFLPFLGFWIFQMIWVWTVSLPVTVLNSSTVQSSALSGNLPKFGTANDIVGTIMFGIGFLCESIADVQRLRFRERLSDNDKLAFCKNGLFKWSRHPNYFGEILLQFGIFTIASSDTRYKNGNRPFFASVVYASVTGPVLLTLLLLFVSGLPLSERLAAKKRYEAGGAIWDEYRVYLKRTSILIPLPPSLYSRIPVFLKRTLLFEFPNYVFTPSPDSQPGQGGNQPADAPQQVASPPSRNNIDGNINRDAEHGDDPDAAPNDHRALPPHSASTISSAAK</sequence>
<evidence type="ECO:0008006" key="5">
    <source>
        <dbReference type="Google" id="ProtNLM"/>
    </source>
</evidence>
<feature type="transmembrane region" description="Helical" evidence="2">
    <location>
        <begin position="235"/>
        <end position="262"/>
    </location>
</feature>
<evidence type="ECO:0000313" key="3">
    <source>
        <dbReference type="EMBL" id="KAL1896885.1"/>
    </source>
</evidence>
<reference evidence="3 4" key="1">
    <citation type="journal article" date="2024" name="IMA Fungus">
        <title>IMA Genome - F19 : A genome assembly and annotation guide to empower mycologists, including annotated draft genome sequences of Ceratocystis pirilliformis, Diaporthe australafricana, Fusarium ophioides, Paecilomyces lecythidis, and Sporothrix stenoceras.</title>
        <authorList>
            <person name="Aylward J."/>
            <person name="Wilson A.M."/>
            <person name="Visagie C.M."/>
            <person name="Spraker J."/>
            <person name="Barnes I."/>
            <person name="Buitendag C."/>
            <person name="Ceriani C."/>
            <person name="Del Mar Angel L."/>
            <person name="du Plessis D."/>
            <person name="Fuchs T."/>
            <person name="Gasser K."/>
            <person name="Kramer D."/>
            <person name="Li W."/>
            <person name="Munsamy K."/>
            <person name="Piso A."/>
            <person name="Price J.L."/>
            <person name="Sonnekus B."/>
            <person name="Thomas C."/>
            <person name="van der Nest A."/>
            <person name="van Dijk A."/>
            <person name="van Heerden A."/>
            <person name="van Vuuren N."/>
            <person name="Yilmaz N."/>
            <person name="Duong T.A."/>
            <person name="van der Merwe N.A."/>
            <person name="Wingfield M.J."/>
            <person name="Wingfield B.D."/>
        </authorList>
    </citation>
    <scope>NUCLEOTIDE SEQUENCE [LARGE SCALE GENOMIC DNA]</scope>
    <source>
        <strain evidence="3 4">CMW 5346</strain>
    </source>
</reference>
<organism evidence="3 4">
    <name type="scientific">Sporothrix stenoceras</name>
    <dbReference type="NCBI Taxonomy" id="5173"/>
    <lineage>
        <taxon>Eukaryota</taxon>
        <taxon>Fungi</taxon>
        <taxon>Dikarya</taxon>
        <taxon>Ascomycota</taxon>
        <taxon>Pezizomycotina</taxon>
        <taxon>Sordariomycetes</taxon>
        <taxon>Sordariomycetidae</taxon>
        <taxon>Ophiostomatales</taxon>
        <taxon>Ophiostomataceae</taxon>
        <taxon>Sporothrix</taxon>
    </lineage>
</organism>
<keyword evidence="2" id="KW-1133">Transmembrane helix</keyword>
<dbReference type="PANTHER" id="PTHR32251:SF15">
    <property type="entry name" value="3-OXO-5-ALPHA-STEROID 4-DEHYDROGENASE (DUF1295)"/>
    <property type="match status" value="1"/>
</dbReference>
<feature type="transmembrane region" description="Helical" evidence="2">
    <location>
        <begin position="37"/>
        <end position="56"/>
    </location>
</feature>
<feature type="transmembrane region" description="Helical" evidence="2">
    <location>
        <begin position="12"/>
        <end position="30"/>
    </location>
</feature>
<feature type="compositionally biased region" description="Polar residues" evidence="1">
    <location>
        <begin position="341"/>
        <end position="353"/>
    </location>
</feature>
<proteinExistence type="predicted"/>
<feature type="transmembrane region" description="Helical" evidence="2">
    <location>
        <begin position="115"/>
        <end position="136"/>
    </location>
</feature>
<evidence type="ECO:0000256" key="1">
    <source>
        <dbReference type="SAM" id="MobiDB-lite"/>
    </source>
</evidence>
<comment type="caution">
    <text evidence="3">The sequence shown here is derived from an EMBL/GenBank/DDBJ whole genome shotgun (WGS) entry which is preliminary data.</text>
</comment>
<feature type="transmembrane region" description="Helical" evidence="2">
    <location>
        <begin position="76"/>
        <end position="94"/>
    </location>
</feature>
<dbReference type="Proteomes" id="UP001583186">
    <property type="component" value="Unassembled WGS sequence"/>
</dbReference>
<evidence type="ECO:0000256" key="2">
    <source>
        <dbReference type="SAM" id="Phobius"/>
    </source>
</evidence>
<keyword evidence="2" id="KW-0812">Transmembrane</keyword>
<dbReference type="Gene3D" id="1.20.120.1630">
    <property type="match status" value="1"/>
</dbReference>
<feature type="compositionally biased region" description="Basic and acidic residues" evidence="1">
    <location>
        <begin position="355"/>
        <end position="374"/>
    </location>
</feature>
<dbReference type="PROSITE" id="PS50244">
    <property type="entry name" value="S5A_REDUCTASE"/>
    <property type="match status" value="1"/>
</dbReference>
<feature type="compositionally biased region" description="Polar residues" evidence="1">
    <location>
        <begin position="379"/>
        <end position="388"/>
    </location>
</feature>
<feature type="transmembrane region" description="Helical" evidence="2">
    <location>
        <begin position="156"/>
        <end position="175"/>
    </location>
</feature>
<keyword evidence="2" id="KW-0472">Membrane</keyword>
<dbReference type="EMBL" id="JAWCUI010000021">
    <property type="protein sequence ID" value="KAL1896885.1"/>
    <property type="molecule type" value="Genomic_DNA"/>
</dbReference>
<gene>
    <name evidence="3" type="ORF">Sste5346_004519</name>
</gene>
<dbReference type="PANTHER" id="PTHR32251">
    <property type="entry name" value="3-OXO-5-ALPHA-STEROID 4-DEHYDROGENASE"/>
    <property type="match status" value="1"/>
</dbReference>
<dbReference type="Pfam" id="PF06966">
    <property type="entry name" value="DUF1295"/>
    <property type="match status" value="1"/>
</dbReference>
<feature type="region of interest" description="Disordered" evidence="1">
    <location>
        <begin position="323"/>
        <end position="388"/>
    </location>
</feature>
<protein>
    <recommendedName>
        <fullName evidence="5">Steroid 5-alpha reductase C-terminal domain-containing protein</fullName>
    </recommendedName>
</protein>